<dbReference type="CDD" id="cd02230">
    <property type="entry name" value="cupin_HP0902-like"/>
    <property type="match status" value="1"/>
</dbReference>
<reference evidence="3" key="1">
    <citation type="journal article" date="2019" name="Int. J. Syst. Evol. Microbiol.">
        <title>The Global Catalogue of Microorganisms (GCM) 10K type strain sequencing project: providing services to taxonomists for standard genome sequencing and annotation.</title>
        <authorList>
            <consortium name="The Broad Institute Genomics Platform"/>
            <consortium name="The Broad Institute Genome Sequencing Center for Infectious Disease"/>
            <person name="Wu L."/>
            <person name="Ma J."/>
        </authorList>
    </citation>
    <scope>NUCLEOTIDE SEQUENCE [LARGE SCALE GENOMIC DNA]</scope>
    <source>
        <strain evidence="3">JCM 16545</strain>
    </source>
</reference>
<dbReference type="SUPFAM" id="SSF51182">
    <property type="entry name" value="RmlC-like cupins"/>
    <property type="match status" value="1"/>
</dbReference>
<gene>
    <name evidence="2" type="ORF">ACFSKU_06420</name>
</gene>
<dbReference type="Proteomes" id="UP001597369">
    <property type="component" value="Unassembled WGS sequence"/>
</dbReference>
<evidence type="ECO:0000313" key="3">
    <source>
        <dbReference type="Proteomes" id="UP001597369"/>
    </source>
</evidence>
<name>A0ABW4WUT2_9BACT</name>
<dbReference type="InterPro" id="IPR011051">
    <property type="entry name" value="RmlC_Cupin_sf"/>
</dbReference>
<dbReference type="EMBL" id="JBHUHV010000019">
    <property type="protein sequence ID" value="MFD2066514.1"/>
    <property type="molecule type" value="Genomic_DNA"/>
</dbReference>
<dbReference type="InterPro" id="IPR014710">
    <property type="entry name" value="RmlC-like_jellyroll"/>
</dbReference>
<organism evidence="2 3">
    <name type="scientific">Pontibacter silvestris</name>
    <dbReference type="NCBI Taxonomy" id="2305183"/>
    <lineage>
        <taxon>Bacteria</taxon>
        <taxon>Pseudomonadati</taxon>
        <taxon>Bacteroidota</taxon>
        <taxon>Cytophagia</taxon>
        <taxon>Cytophagales</taxon>
        <taxon>Hymenobacteraceae</taxon>
        <taxon>Pontibacter</taxon>
    </lineage>
</organism>
<dbReference type="PANTHER" id="PTHR37694:SF1">
    <property type="entry name" value="SLR8022 PROTEIN"/>
    <property type="match status" value="1"/>
</dbReference>
<dbReference type="InterPro" id="IPR013096">
    <property type="entry name" value="Cupin_2"/>
</dbReference>
<keyword evidence="3" id="KW-1185">Reference proteome</keyword>
<dbReference type="PANTHER" id="PTHR37694">
    <property type="entry name" value="SLR8022 PROTEIN"/>
    <property type="match status" value="1"/>
</dbReference>
<evidence type="ECO:0000259" key="1">
    <source>
        <dbReference type="Pfam" id="PF07883"/>
    </source>
</evidence>
<comment type="caution">
    <text evidence="2">The sequence shown here is derived from an EMBL/GenBank/DDBJ whole genome shotgun (WGS) entry which is preliminary data.</text>
</comment>
<dbReference type="Pfam" id="PF07883">
    <property type="entry name" value="Cupin_2"/>
    <property type="match status" value="1"/>
</dbReference>
<evidence type="ECO:0000313" key="2">
    <source>
        <dbReference type="EMBL" id="MFD2066514.1"/>
    </source>
</evidence>
<dbReference type="RefSeq" id="WP_229960316.1">
    <property type="nucleotide sequence ID" value="NZ_JAJJWI010000007.1"/>
</dbReference>
<protein>
    <submittedName>
        <fullName evidence="2">Cupin domain-containing protein</fullName>
    </submittedName>
</protein>
<dbReference type="Gene3D" id="2.60.120.10">
    <property type="entry name" value="Jelly Rolls"/>
    <property type="match status" value="1"/>
</dbReference>
<feature type="domain" description="Cupin type-2" evidence="1">
    <location>
        <begin position="32"/>
        <end position="95"/>
    </location>
</feature>
<sequence>MEDIASQISYNQENFQSKTILENEKQKAIIFAFSEGQELKAHKAKQDVFILILEGECNFVLDGAAQTLKAGQVFRIPANVLHSLIAATNFKMVLLK</sequence>
<accession>A0ABW4WUT2</accession>
<proteinExistence type="predicted"/>